<comment type="caution">
    <text evidence="1">The sequence shown here is derived from an EMBL/GenBank/DDBJ whole genome shotgun (WGS) entry which is preliminary data.</text>
</comment>
<proteinExistence type="predicted"/>
<accession>A0A1V3L5D0</accession>
<organism evidence="1 2">
    <name type="scientific">Rodentibacter ratti</name>
    <dbReference type="NCBI Taxonomy" id="1906745"/>
    <lineage>
        <taxon>Bacteria</taxon>
        <taxon>Pseudomonadati</taxon>
        <taxon>Pseudomonadota</taxon>
        <taxon>Gammaproteobacteria</taxon>
        <taxon>Pasteurellales</taxon>
        <taxon>Pasteurellaceae</taxon>
        <taxon>Rodentibacter</taxon>
    </lineage>
</organism>
<dbReference type="OrthoDB" id="5679266at2"/>
<evidence type="ECO:0000313" key="1">
    <source>
        <dbReference type="EMBL" id="OOF85146.1"/>
    </source>
</evidence>
<dbReference type="EMBL" id="MLAI01000024">
    <property type="protein sequence ID" value="OOF85146.1"/>
    <property type="molecule type" value="Genomic_DNA"/>
</dbReference>
<feature type="non-terminal residue" evidence="1">
    <location>
        <position position="191"/>
    </location>
</feature>
<sequence length="191" mass="22134">MKIYFLDGFFFDDAPDGAIEISEEKYVELLEGQAQGKQIIADNTGNPVLVEPQPSSAHELRNGIWVISPEKMTALFTQRKTALLQRIADKTDQFKAQYLQGYSQAEIDSFYRQEREARNELPEMILTEIFEGRDDLKSIEELKKKVIEKADLFAIIMGKLFAIKQNFETHIEQAKTLEDLDKIEQEIEQWQ</sequence>
<dbReference type="AlphaFoldDB" id="A0A1V3L5D0"/>
<dbReference type="RefSeq" id="WP_077553501.1">
    <property type="nucleotide sequence ID" value="NZ_MLAI01000024.1"/>
</dbReference>
<protein>
    <submittedName>
        <fullName evidence="1">Phage tail protein</fullName>
    </submittedName>
</protein>
<dbReference type="Proteomes" id="UP000189353">
    <property type="component" value="Unassembled WGS sequence"/>
</dbReference>
<evidence type="ECO:0000313" key="2">
    <source>
        <dbReference type="Proteomes" id="UP000189353"/>
    </source>
</evidence>
<reference evidence="1 2" key="1">
    <citation type="submission" date="2016-10" db="EMBL/GenBank/DDBJ databases">
        <title>Rodentibacter gen. nov. and new species.</title>
        <authorList>
            <person name="Christensen H."/>
        </authorList>
    </citation>
    <scope>NUCLEOTIDE SEQUENCE [LARGE SCALE GENOMIC DNA]</scope>
    <source>
        <strain evidence="1 2">Ppn158</strain>
    </source>
</reference>
<gene>
    <name evidence="1" type="ORF">BKG88_09295</name>
</gene>
<name>A0A1V3L5D0_9PAST</name>